<dbReference type="Gene3D" id="3.40.50.720">
    <property type="entry name" value="NAD(P)-binding Rossmann-like Domain"/>
    <property type="match status" value="1"/>
</dbReference>
<dbReference type="InterPro" id="IPR020904">
    <property type="entry name" value="Sc_DH/Rdtase_CS"/>
</dbReference>
<name>A0ABQ3ETV3_9HYPH</name>
<evidence type="ECO:0000313" key="4">
    <source>
        <dbReference type="Proteomes" id="UP000637980"/>
    </source>
</evidence>
<sequence length="254" mass="25702">MEIAASKIVLVTGASKGIGQATAVAFAKAGYNVCVNYHSDKSGADETVQRCRDLGARAIAIGANVADQEAVRQMFVTCDDSLGSATCLVNNAGIIGGASSLVDLDSAALVSTFQSNVFGMIYCMQEAAKRMRTDEGGLGGAIVNMSSVAAALGSPGEYVHYAASKGAVETLTIGAGKELGPLGIRVNAIRVGTTATDMHHREGNPDRPKMVAAATPLGRIAEPLDIAEAAVWLASSAAGFVSGTTLTVAGGLAP</sequence>
<dbReference type="Pfam" id="PF13561">
    <property type="entry name" value="adh_short_C2"/>
    <property type="match status" value="1"/>
</dbReference>
<dbReference type="PRINTS" id="PR00081">
    <property type="entry name" value="GDHRDH"/>
</dbReference>
<dbReference type="EMBL" id="BMXE01000014">
    <property type="protein sequence ID" value="GHB50472.1"/>
    <property type="molecule type" value="Genomic_DNA"/>
</dbReference>
<evidence type="ECO:0000256" key="2">
    <source>
        <dbReference type="ARBA" id="ARBA00023002"/>
    </source>
</evidence>
<dbReference type="InterPro" id="IPR036291">
    <property type="entry name" value="NAD(P)-bd_dom_sf"/>
</dbReference>
<dbReference type="PANTHER" id="PTHR43639:SF1">
    <property type="entry name" value="SHORT-CHAIN DEHYDROGENASE_REDUCTASE FAMILY PROTEIN"/>
    <property type="match status" value="1"/>
</dbReference>
<keyword evidence="2" id="KW-0560">Oxidoreductase</keyword>
<dbReference type="SUPFAM" id="SSF51735">
    <property type="entry name" value="NAD(P)-binding Rossmann-fold domains"/>
    <property type="match status" value="1"/>
</dbReference>
<dbReference type="RefSeq" id="WP_244649759.1">
    <property type="nucleotide sequence ID" value="NZ_BMXE01000014.1"/>
</dbReference>
<evidence type="ECO:0000256" key="1">
    <source>
        <dbReference type="ARBA" id="ARBA00006484"/>
    </source>
</evidence>
<proteinExistence type="inferred from homology"/>
<organism evidence="3 4">
    <name type="scientific">Pseudovibrio japonicus</name>
    <dbReference type="NCBI Taxonomy" id="366534"/>
    <lineage>
        <taxon>Bacteria</taxon>
        <taxon>Pseudomonadati</taxon>
        <taxon>Pseudomonadota</taxon>
        <taxon>Alphaproteobacteria</taxon>
        <taxon>Hyphomicrobiales</taxon>
        <taxon>Stappiaceae</taxon>
        <taxon>Pseudovibrio</taxon>
    </lineage>
</organism>
<comment type="similarity">
    <text evidence="1">Belongs to the short-chain dehydrogenases/reductases (SDR) family.</text>
</comment>
<dbReference type="PRINTS" id="PR00080">
    <property type="entry name" value="SDRFAMILY"/>
</dbReference>
<dbReference type="InterPro" id="IPR002347">
    <property type="entry name" value="SDR_fam"/>
</dbReference>
<gene>
    <name evidence="3" type="ORF">GCM10007094_44540</name>
</gene>
<reference evidence="4" key="1">
    <citation type="journal article" date="2019" name="Int. J. Syst. Evol. Microbiol.">
        <title>The Global Catalogue of Microorganisms (GCM) 10K type strain sequencing project: providing services to taxonomists for standard genome sequencing and annotation.</title>
        <authorList>
            <consortium name="The Broad Institute Genomics Platform"/>
            <consortium name="The Broad Institute Genome Sequencing Center for Infectious Disease"/>
            <person name="Wu L."/>
            <person name="Ma J."/>
        </authorList>
    </citation>
    <scope>NUCLEOTIDE SEQUENCE [LARGE SCALE GENOMIC DNA]</scope>
    <source>
        <strain evidence="4">KCTC 12861</strain>
    </source>
</reference>
<protein>
    <submittedName>
        <fullName evidence="3">Glucose-1-dehydrogenase</fullName>
    </submittedName>
</protein>
<comment type="caution">
    <text evidence="3">The sequence shown here is derived from an EMBL/GenBank/DDBJ whole genome shotgun (WGS) entry which is preliminary data.</text>
</comment>
<dbReference type="PANTHER" id="PTHR43639">
    <property type="entry name" value="OXIDOREDUCTASE, SHORT-CHAIN DEHYDROGENASE/REDUCTASE FAMILY (AFU_ORTHOLOGUE AFUA_5G02870)"/>
    <property type="match status" value="1"/>
</dbReference>
<accession>A0ABQ3ETV3</accession>
<dbReference type="PROSITE" id="PS00061">
    <property type="entry name" value="ADH_SHORT"/>
    <property type="match status" value="1"/>
</dbReference>
<dbReference type="Proteomes" id="UP000637980">
    <property type="component" value="Unassembled WGS sequence"/>
</dbReference>
<keyword evidence="4" id="KW-1185">Reference proteome</keyword>
<evidence type="ECO:0000313" key="3">
    <source>
        <dbReference type="EMBL" id="GHB50472.1"/>
    </source>
</evidence>